<dbReference type="InterPro" id="IPR026444">
    <property type="entry name" value="Secre_tail"/>
</dbReference>
<dbReference type="Pfam" id="PF18962">
    <property type="entry name" value="Por_Secre_tail"/>
    <property type="match status" value="1"/>
</dbReference>
<keyword evidence="4" id="KW-1185">Reference proteome</keyword>
<dbReference type="InterPro" id="IPR036278">
    <property type="entry name" value="Sialidase_sf"/>
</dbReference>
<proteinExistence type="predicted"/>
<dbReference type="SUPFAM" id="SSF50939">
    <property type="entry name" value="Sialidases"/>
    <property type="match status" value="1"/>
</dbReference>
<reference evidence="4" key="1">
    <citation type="submission" date="2016-11" db="EMBL/GenBank/DDBJ databases">
        <authorList>
            <person name="Varghese N."/>
            <person name="Submissions S."/>
        </authorList>
    </citation>
    <scope>NUCLEOTIDE SEQUENCE [LARGE SCALE GENOMIC DNA]</scope>
    <source>
        <strain evidence="4">DSM 18016</strain>
    </source>
</reference>
<sequence length="766" mass="84881">MKKFTFLAGLIFALFTNNIDAQLQVLGKNEFGRIFEVTYSTTEQNTIYATTIVNHIVVSHNNGASWEIFYSLPPEFGNISNNTKLNISKDGTFLSFSTTKGGIGELHIFDISTKTITKTFTMPNYSEGAYVSAYNFFGDDKDNLIVSSQFPYGFGTANRVYTTNDGGQNWKEVYYSVEDNHNIITSYVAFNPADKNKIYIANGNGSEGFSGGLMISSDGGDTFTTKLEGSVLATLEFNPNNPNEIYAGTGISFGMSPEKLHHSTDAGNTWEDKNITWGSNGILNNIIDIKYNPLDNNHIIVLEEDEIVSTKDGGATWQNVEYPYDNLDSYYYGIKASFNPFKAGELFITANYKPLFSTDNGTTMTQVQTPFFSSTGRVNLFKNEMSKHLFYSVQNGFVHRNLADNSENAFDIQPLNIFTNNNGPAYISDSKKEGRVYSFKGGFLGSTLAMSDNFGADFSPVFETFTNGLTNIIPDPQVNNQIFATFNNWDQGELDKINFNNPNDILVTNIPLPAQGAVYKILHPNKISDEFFIIVGSELYKTTNGGNDWTAVSIDTSFPSESVIFDIDQNPKNLNQLALATSEGVFVSGDKGATWSQVSNFVAYKVSYSDVNNGVLIAITYSSMYTSFNIHYSVDNGINWKTVDRAELLYSETNSVTIDFSDKKAFIYIASGDLGLLGYNLNLDVLATDNVSAEKAKVLVYPNPVVDVIHIDDKNLKSVILYSMDGKKLLETKNNEMTVSQLPKGVYILRIVTADNSIVSKKIIKK</sequence>
<name>A0A1M6Q3L3_9FLAO</name>
<dbReference type="GO" id="GO:0006892">
    <property type="term" value="P:post-Golgi vesicle-mediated transport"/>
    <property type="evidence" value="ECO:0007669"/>
    <property type="project" value="TreeGrafter"/>
</dbReference>
<dbReference type="RefSeq" id="WP_072997111.1">
    <property type="nucleotide sequence ID" value="NZ_FRAM01000001.1"/>
</dbReference>
<organism evidence="3 4">
    <name type="scientific">Epilithonimonas mollis</name>
    <dbReference type="NCBI Taxonomy" id="216903"/>
    <lineage>
        <taxon>Bacteria</taxon>
        <taxon>Pseudomonadati</taxon>
        <taxon>Bacteroidota</taxon>
        <taxon>Flavobacteriia</taxon>
        <taxon>Flavobacteriales</taxon>
        <taxon>Weeksellaceae</taxon>
        <taxon>Chryseobacterium group</taxon>
        <taxon>Epilithonimonas</taxon>
    </lineage>
</organism>
<dbReference type="Proteomes" id="UP000184498">
    <property type="component" value="Unassembled WGS sequence"/>
</dbReference>
<gene>
    <name evidence="3" type="ORF">SAMN05444371_1487</name>
</gene>
<evidence type="ECO:0000256" key="1">
    <source>
        <dbReference type="ARBA" id="ARBA00022729"/>
    </source>
</evidence>
<dbReference type="NCBIfam" id="TIGR04183">
    <property type="entry name" value="Por_Secre_tail"/>
    <property type="match status" value="1"/>
</dbReference>
<evidence type="ECO:0000313" key="4">
    <source>
        <dbReference type="Proteomes" id="UP000184498"/>
    </source>
</evidence>
<evidence type="ECO:0000259" key="2">
    <source>
        <dbReference type="Pfam" id="PF18962"/>
    </source>
</evidence>
<dbReference type="PANTHER" id="PTHR12106">
    <property type="entry name" value="SORTILIN RELATED"/>
    <property type="match status" value="1"/>
</dbReference>
<evidence type="ECO:0000313" key="3">
    <source>
        <dbReference type="EMBL" id="SHK14697.1"/>
    </source>
</evidence>
<protein>
    <submittedName>
        <fullName evidence="3">Por secretion system C-terminal sorting domain-containing protein</fullName>
    </submittedName>
</protein>
<dbReference type="AlphaFoldDB" id="A0A1M6Q3L3"/>
<dbReference type="InterPro" id="IPR050310">
    <property type="entry name" value="VPS10-sortilin"/>
</dbReference>
<dbReference type="SUPFAM" id="SSF110296">
    <property type="entry name" value="Oligoxyloglucan reducing end-specific cellobiohydrolase"/>
    <property type="match status" value="2"/>
</dbReference>
<keyword evidence="1" id="KW-0732">Signal</keyword>
<dbReference type="Gene3D" id="2.130.10.10">
    <property type="entry name" value="YVTN repeat-like/Quinoprotein amine dehydrogenase"/>
    <property type="match status" value="4"/>
</dbReference>
<accession>A0A1M6Q3L3</accession>
<dbReference type="STRING" id="216903.SAMN05444371_1487"/>
<dbReference type="OrthoDB" id="9757947at2"/>
<dbReference type="EMBL" id="FRAM01000001">
    <property type="protein sequence ID" value="SHK14697.1"/>
    <property type="molecule type" value="Genomic_DNA"/>
</dbReference>
<feature type="domain" description="Secretion system C-terminal sorting" evidence="2">
    <location>
        <begin position="700"/>
        <end position="764"/>
    </location>
</feature>
<dbReference type="PANTHER" id="PTHR12106:SF27">
    <property type="entry name" value="SORTILIN-RELATED RECEPTOR"/>
    <property type="match status" value="1"/>
</dbReference>
<dbReference type="InterPro" id="IPR015943">
    <property type="entry name" value="WD40/YVTN_repeat-like_dom_sf"/>
</dbReference>
<dbReference type="GO" id="GO:0016020">
    <property type="term" value="C:membrane"/>
    <property type="evidence" value="ECO:0007669"/>
    <property type="project" value="TreeGrafter"/>
</dbReference>